<evidence type="ECO:0000256" key="8">
    <source>
        <dbReference type="RuleBase" id="RU363075"/>
    </source>
</evidence>
<evidence type="ECO:0000256" key="2">
    <source>
        <dbReference type="ARBA" id="ARBA00022676"/>
    </source>
</evidence>
<dbReference type="PANTHER" id="PTHR22760:SF4">
    <property type="entry name" value="GPI MANNOSYLTRANSFERASE 3"/>
    <property type="match status" value="1"/>
</dbReference>
<keyword evidence="6 8" id="KW-1133">Transmembrane helix</keyword>
<dbReference type="Proteomes" id="UP001634394">
    <property type="component" value="Unassembled WGS sequence"/>
</dbReference>
<name>A0ABD3W1A3_SINWO</name>
<evidence type="ECO:0000256" key="7">
    <source>
        <dbReference type="ARBA" id="ARBA00023136"/>
    </source>
</evidence>
<feature type="compositionally biased region" description="Polar residues" evidence="9">
    <location>
        <begin position="456"/>
        <end position="472"/>
    </location>
</feature>
<feature type="transmembrane region" description="Helical" evidence="8">
    <location>
        <begin position="124"/>
        <end position="142"/>
    </location>
</feature>
<feature type="transmembrane region" description="Helical" evidence="8">
    <location>
        <begin position="319"/>
        <end position="342"/>
    </location>
</feature>
<evidence type="ECO:0000313" key="10">
    <source>
        <dbReference type="EMBL" id="KAL3867629.1"/>
    </source>
</evidence>
<accession>A0ABD3W1A3</accession>
<dbReference type="PANTHER" id="PTHR22760">
    <property type="entry name" value="GLYCOSYLTRANSFERASE"/>
    <property type="match status" value="1"/>
</dbReference>
<feature type="transmembrane region" description="Helical" evidence="8">
    <location>
        <begin position="232"/>
        <end position="256"/>
    </location>
</feature>
<feature type="transmembrane region" description="Helical" evidence="8">
    <location>
        <begin position="268"/>
        <end position="291"/>
    </location>
</feature>
<evidence type="ECO:0000256" key="4">
    <source>
        <dbReference type="ARBA" id="ARBA00022692"/>
    </source>
</evidence>
<evidence type="ECO:0000256" key="1">
    <source>
        <dbReference type="ARBA" id="ARBA00004477"/>
    </source>
</evidence>
<feature type="transmembrane region" description="Helical" evidence="8">
    <location>
        <begin position="371"/>
        <end position="390"/>
    </location>
</feature>
<gene>
    <name evidence="10" type="ORF">ACJMK2_040507</name>
</gene>
<comment type="subcellular location">
    <subcellularLocation>
        <location evidence="1 8">Endoplasmic reticulum membrane</location>
        <topology evidence="1 8">Multi-pass membrane protein</topology>
    </subcellularLocation>
</comment>
<feature type="region of interest" description="Disordered" evidence="9">
    <location>
        <begin position="1"/>
        <end position="37"/>
    </location>
</feature>
<dbReference type="EMBL" id="JBJQND010000008">
    <property type="protein sequence ID" value="KAL3867629.1"/>
    <property type="molecule type" value="Genomic_DNA"/>
</dbReference>
<evidence type="ECO:0000313" key="11">
    <source>
        <dbReference type="Proteomes" id="UP001634394"/>
    </source>
</evidence>
<dbReference type="InterPro" id="IPR005599">
    <property type="entry name" value="GPI_mannosylTrfase"/>
</dbReference>
<dbReference type="Pfam" id="PF03901">
    <property type="entry name" value="Glyco_transf_22"/>
    <property type="match status" value="2"/>
</dbReference>
<feature type="transmembrane region" description="Helical" evidence="8">
    <location>
        <begin position="506"/>
        <end position="525"/>
    </location>
</feature>
<feature type="region of interest" description="Disordered" evidence="9">
    <location>
        <begin position="451"/>
        <end position="477"/>
    </location>
</feature>
<keyword evidence="11" id="KW-1185">Reference proteome</keyword>
<keyword evidence="2 8" id="KW-0328">Glycosyltransferase</keyword>
<keyword evidence="5 8" id="KW-0256">Endoplasmic reticulum</keyword>
<evidence type="ECO:0000256" key="3">
    <source>
        <dbReference type="ARBA" id="ARBA00022679"/>
    </source>
</evidence>
<organism evidence="10 11">
    <name type="scientific">Sinanodonta woodiana</name>
    <name type="common">Chinese pond mussel</name>
    <name type="synonym">Anodonta woodiana</name>
    <dbReference type="NCBI Taxonomy" id="1069815"/>
    <lineage>
        <taxon>Eukaryota</taxon>
        <taxon>Metazoa</taxon>
        <taxon>Spiralia</taxon>
        <taxon>Lophotrochozoa</taxon>
        <taxon>Mollusca</taxon>
        <taxon>Bivalvia</taxon>
        <taxon>Autobranchia</taxon>
        <taxon>Heteroconchia</taxon>
        <taxon>Palaeoheterodonta</taxon>
        <taxon>Unionida</taxon>
        <taxon>Unionoidea</taxon>
        <taxon>Unionidae</taxon>
        <taxon>Unioninae</taxon>
        <taxon>Sinanodonta</taxon>
    </lineage>
</organism>
<comment type="caution">
    <text evidence="10">The sequence shown here is derived from an EMBL/GenBank/DDBJ whole genome shotgun (WGS) entry which is preliminary data.</text>
</comment>
<evidence type="ECO:0000256" key="6">
    <source>
        <dbReference type="ARBA" id="ARBA00022989"/>
    </source>
</evidence>
<dbReference type="GO" id="GO:0005789">
    <property type="term" value="C:endoplasmic reticulum membrane"/>
    <property type="evidence" value="ECO:0007669"/>
    <property type="project" value="UniProtKB-SubCell"/>
</dbReference>
<dbReference type="AlphaFoldDB" id="A0ABD3W1A3"/>
<evidence type="ECO:0000256" key="9">
    <source>
        <dbReference type="SAM" id="MobiDB-lite"/>
    </source>
</evidence>
<proteinExistence type="inferred from homology"/>
<keyword evidence="7 8" id="KW-0472">Membrane</keyword>
<keyword evidence="4 8" id="KW-0812">Transmembrane</keyword>
<feature type="transmembrane region" description="Helical" evidence="8">
    <location>
        <begin position="349"/>
        <end position="365"/>
    </location>
</feature>
<comment type="similarity">
    <text evidence="8">Belongs to the glycosyltransferase 22 family.</text>
</comment>
<evidence type="ECO:0000256" key="5">
    <source>
        <dbReference type="ARBA" id="ARBA00022824"/>
    </source>
</evidence>
<dbReference type="EC" id="2.4.1.-" evidence="8"/>
<sequence>MTKGGKSAATIRRRKIKHSQNDLEQKRTNCSLSPLPSGDEEEIDEMDECYMFDDSILGPSVVKKIMSSEKKLFLSLVSIRVVNSLFLQTHYVPDEYWQSLEVAHNMVFGYGYLTWEWKEGLRGYLYPSIFALLYKLLAVFGLDNRLLLIKLPRVLQAVLAACGDLYLYKLSWKLCDRATAQWTLLCQILSWFTLYCATRTLTNSAEASLCVIALYHFPWPGLPEKGSSLAKFVAFASFSVLVRPTAATVWVLLCSWHLQRNKYKLVKILKSYFLVGSACLVLSLIIDRIFYGDWILVQLNFLQFNILSGGGAFYGTHPWHWYLTQGFPVVMTTHLYPFVLGAWKSKNKVLLFLIIWYILIFSFLSHKEFRFLMPVIPLCMHYCGVYLQSLCKKPRLKKKKVRRTTLQSFEDKMYGSQESLLSSVDAENSTTTEVSNATDVSSDASLNSIETDKSKLSQTSKEISHNSTSTDSISHEKQTLSTNEIIAQLEQKQKEQHKSNLSKAKILVIVLIVTNIPLALYFSLIHQRGTILVMKHLSDMAEERKVDFLFLMPCHSTPYYSYLHKNVSMLFLTCEPNLSEQENYTDEADTFFQDPVHWLKKKYSETPRPFPSHIIYFSTLETEISSFLSQSGYRKCHSFFHTHFPEGRVGSHVVVSCR</sequence>
<reference evidence="10 11" key="1">
    <citation type="submission" date="2024-11" db="EMBL/GenBank/DDBJ databases">
        <title>Chromosome-level genome assembly of the freshwater bivalve Anodonta woodiana.</title>
        <authorList>
            <person name="Chen X."/>
        </authorList>
    </citation>
    <scope>NUCLEOTIDE SEQUENCE [LARGE SCALE GENOMIC DNA]</scope>
    <source>
        <strain evidence="10">MN2024</strain>
        <tissue evidence="10">Gills</tissue>
    </source>
</reference>
<protein>
    <recommendedName>
        <fullName evidence="8">Mannosyltransferase</fullName>
        <ecNumber evidence="8">2.4.1.-</ecNumber>
    </recommendedName>
</protein>
<dbReference type="GO" id="GO:0016757">
    <property type="term" value="F:glycosyltransferase activity"/>
    <property type="evidence" value="ECO:0007669"/>
    <property type="project" value="UniProtKB-KW"/>
</dbReference>
<keyword evidence="3" id="KW-0808">Transferase</keyword>